<proteinExistence type="predicted"/>
<dbReference type="Ensembl" id="ENSUAMT00000013754.1">
    <property type="protein sequence ID" value="ENSUAMP00000012239.1"/>
    <property type="gene ID" value="ENSUAMG00000009927.1"/>
</dbReference>
<evidence type="ECO:0000313" key="1">
    <source>
        <dbReference type="Ensembl" id="ENSUAMP00000012239.1"/>
    </source>
</evidence>
<evidence type="ECO:0000313" key="2">
    <source>
        <dbReference type="Proteomes" id="UP000291022"/>
    </source>
</evidence>
<organism evidence="1 2">
    <name type="scientific">Ursus americanus</name>
    <name type="common">American black bear</name>
    <name type="synonym">Euarctos americanus</name>
    <dbReference type="NCBI Taxonomy" id="9643"/>
    <lineage>
        <taxon>Eukaryota</taxon>
        <taxon>Metazoa</taxon>
        <taxon>Chordata</taxon>
        <taxon>Craniata</taxon>
        <taxon>Vertebrata</taxon>
        <taxon>Euteleostomi</taxon>
        <taxon>Mammalia</taxon>
        <taxon>Eutheria</taxon>
        <taxon>Laurasiatheria</taxon>
        <taxon>Carnivora</taxon>
        <taxon>Caniformia</taxon>
        <taxon>Ursidae</taxon>
        <taxon>Ursus</taxon>
    </lineage>
</organism>
<dbReference type="GeneTree" id="ENSGT00950000185113"/>
<protein>
    <submittedName>
        <fullName evidence="1">Uncharacterized protein</fullName>
    </submittedName>
</protein>
<dbReference type="AlphaFoldDB" id="A0A452R235"/>
<keyword evidence="2" id="KW-1185">Reference proteome</keyword>
<reference evidence="2" key="1">
    <citation type="submission" date="2016-06" db="EMBL/GenBank/DDBJ databases">
        <title>De novo assembly and RNA-Seq shows season-dependent expression and editing in black bear kidneys.</title>
        <authorList>
            <person name="Korstanje R."/>
            <person name="Srivastava A."/>
            <person name="Sarsani V.K."/>
            <person name="Sheehan S.M."/>
            <person name="Seger R.L."/>
            <person name="Barter M.E."/>
            <person name="Lindqvist C."/>
            <person name="Brody L.C."/>
            <person name="Mullikin J.C."/>
        </authorList>
    </citation>
    <scope>NUCLEOTIDE SEQUENCE [LARGE SCALE GENOMIC DNA]</scope>
</reference>
<dbReference type="Proteomes" id="UP000291022">
    <property type="component" value="Unassembled WGS sequence"/>
</dbReference>
<reference evidence="1" key="2">
    <citation type="submission" date="2025-08" db="UniProtKB">
        <authorList>
            <consortium name="Ensembl"/>
        </authorList>
    </citation>
    <scope>IDENTIFICATION</scope>
</reference>
<reference evidence="1" key="3">
    <citation type="submission" date="2025-09" db="UniProtKB">
        <authorList>
            <consortium name="Ensembl"/>
        </authorList>
    </citation>
    <scope>IDENTIFICATION</scope>
</reference>
<sequence length="143" mass="15487">LRHTPGAQGALATASRWPHFTRRLLSSRGRVAMPSRWRRRRVPGTSGPSCEASQPSGFVLLVGQTHSPPTSLPWCPTPPSLAFLAFPVCCIRQTPHPIPSQLAVPAILGDLQGWDQVKFSSDPLSVQLDPAHRMGPGRGLKSE</sequence>
<accession>A0A452R235</accession>
<name>A0A452R235_URSAM</name>